<feature type="transmembrane region" description="Helical" evidence="1">
    <location>
        <begin position="373"/>
        <end position="391"/>
    </location>
</feature>
<sequence>MIFFLIVANAMVAVSVVFLVARDNRTGSVPLFCCRNLFLLGFLYFQNFGLNIWLLNRRGFSLWAYKISDPGSMTSLKYIGLEILCLVFLFASYRFFSPRFRETEIIEPQEIGTHTLFWHSVGLSLAATIVWGLGFIAMPDLMLYASSGIGATATGMAGYAWFRDRQNVFLMWVFLAVLAASCVPHLTEYGRRGLLSLALIVAWVGHLQFMANVNLPKLAMTVVLLTSPMIILLAAFSEARVRHPRTVSQSIEYMMEADIGHGLQRLANFQGSATISLWCMENYPKRFAYRHLYSARATVHYFVPRAYWRDKPEGLGIQIPGQARLRNVGGLNVGAGLIGHAMCEGGAYALVIYAILIGYGLKWMDGYIDSRRHLIYTLPMLSGLGQLFAIPRGEVNFFIDTMVIGIVCSIVCMKIMHRLVPISSKPVAYGNPSDPSTY</sequence>
<dbReference type="EMBL" id="CP037423">
    <property type="protein sequence ID" value="QDV44200.1"/>
    <property type="molecule type" value="Genomic_DNA"/>
</dbReference>
<proteinExistence type="predicted"/>
<name>A0A518HTL0_9BACT</name>
<gene>
    <name evidence="2" type="ORF">Enr13x_40620</name>
</gene>
<dbReference type="RefSeq" id="WP_145388582.1">
    <property type="nucleotide sequence ID" value="NZ_CP037423.1"/>
</dbReference>
<feature type="transmembrane region" description="Helical" evidence="1">
    <location>
        <begin position="337"/>
        <end position="361"/>
    </location>
</feature>
<feature type="transmembrane region" description="Helical" evidence="1">
    <location>
        <begin position="75"/>
        <end position="96"/>
    </location>
</feature>
<feature type="transmembrane region" description="Helical" evidence="1">
    <location>
        <begin position="116"/>
        <end position="137"/>
    </location>
</feature>
<keyword evidence="3" id="KW-1185">Reference proteome</keyword>
<feature type="transmembrane region" description="Helical" evidence="1">
    <location>
        <begin position="6"/>
        <end position="24"/>
    </location>
</feature>
<reference evidence="2 3" key="1">
    <citation type="submission" date="2019-03" db="EMBL/GenBank/DDBJ databases">
        <title>Deep-cultivation of Planctomycetes and their phenomic and genomic characterization uncovers novel biology.</title>
        <authorList>
            <person name="Wiegand S."/>
            <person name="Jogler M."/>
            <person name="Boedeker C."/>
            <person name="Pinto D."/>
            <person name="Vollmers J."/>
            <person name="Rivas-Marin E."/>
            <person name="Kohn T."/>
            <person name="Peeters S.H."/>
            <person name="Heuer A."/>
            <person name="Rast P."/>
            <person name="Oberbeckmann S."/>
            <person name="Bunk B."/>
            <person name="Jeske O."/>
            <person name="Meyerdierks A."/>
            <person name="Storesund J.E."/>
            <person name="Kallscheuer N."/>
            <person name="Luecker S."/>
            <person name="Lage O.M."/>
            <person name="Pohl T."/>
            <person name="Merkel B.J."/>
            <person name="Hornburger P."/>
            <person name="Mueller R.-W."/>
            <person name="Bruemmer F."/>
            <person name="Labrenz M."/>
            <person name="Spormann A.M."/>
            <person name="Op den Camp H."/>
            <person name="Overmann J."/>
            <person name="Amann R."/>
            <person name="Jetten M.S.M."/>
            <person name="Mascher T."/>
            <person name="Medema M.H."/>
            <person name="Devos D.P."/>
            <person name="Kaster A.-K."/>
            <person name="Ovreas L."/>
            <person name="Rohde M."/>
            <person name="Galperin M.Y."/>
            <person name="Jogler C."/>
        </authorList>
    </citation>
    <scope>NUCLEOTIDE SEQUENCE [LARGE SCALE GENOMIC DNA]</scope>
    <source>
        <strain evidence="2 3">Enr13</strain>
    </source>
</reference>
<dbReference type="AlphaFoldDB" id="A0A518HTL0"/>
<feature type="transmembrane region" description="Helical" evidence="1">
    <location>
        <begin position="169"/>
        <end position="187"/>
    </location>
</feature>
<keyword evidence="1" id="KW-0812">Transmembrane</keyword>
<accession>A0A518HTL0</accession>
<feature type="transmembrane region" description="Helical" evidence="1">
    <location>
        <begin position="397"/>
        <end position="416"/>
    </location>
</feature>
<dbReference type="KEGG" id="snep:Enr13x_40620"/>
<feature type="transmembrane region" description="Helical" evidence="1">
    <location>
        <begin position="218"/>
        <end position="236"/>
    </location>
</feature>
<feature type="transmembrane region" description="Helical" evidence="1">
    <location>
        <begin position="143"/>
        <end position="162"/>
    </location>
</feature>
<evidence type="ECO:0000256" key="1">
    <source>
        <dbReference type="SAM" id="Phobius"/>
    </source>
</evidence>
<dbReference type="Proteomes" id="UP000319004">
    <property type="component" value="Chromosome"/>
</dbReference>
<evidence type="ECO:0000313" key="3">
    <source>
        <dbReference type="Proteomes" id="UP000319004"/>
    </source>
</evidence>
<feature type="transmembrane region" description="Helical" evidence="1">
    <location>
        <begin position="36"/>
        <end position="55"/>
    </location>
</feature>
<organism evidence="2 3">
    <name type="scientific">Stieleria neptunia</name>
    <dbReference type="NCBI Taxonomy" id="2527979"/>
    <lineage>
        <taxon>Bacteria</taxon>
        <taxon>Pseudomonadati</taxon>
        <taxon>Planctomycetota</taxon>
        <taxon>Planctomycetia</taxon>
        <taxon>Pirellulales</taxon>
        <taxon>Pirellulaceae</taxon>
        <taxon>Stieleria</taxon>
    </lineage>
</organism>
<keyword evidence="1" id="KW-0472">Membrane</keyword>
<keyword evidence="1" id="KW-1133">Transmembrane helix</keyword>
<dbReference type="OrthoDB" id="261807at2"/>
<protein>
    <submittedName>
        <fullName evidence="2">Uncharacterized protein</fullName>
    </submittedName>
</protein>
<evidence type="ECO:0000313" key="2">
    <source>
        <dbReference type="EMBL" id="QDV44200.1"/>
    </source>
</evidence>